<evidence type="ECO:0008006" key="3">
    <source>
        <dbReference type="Google" id="ProtNLM"/>
    </source>
</evidence>
<dbReference type="AlphaFoldDB" id="A0A1I6WN46"/>
<evidence type="ECO:0000313" key="1">
    <source>
        <dbReference type="EMBL" id="SFT26944.1"/>
    </source>
</evidence>
<dbReference type="OrthoDB" id="886161at2"/>
<proteinExistence type="predicted"/>
<evidence type="ECO:0000313" key="2">
    <source>
        <dbReference type="Proteomes" id="UP000199392"/>
    </source>
</evidence>
<dbReference type="Pfam" id="PF10987">
    <property type="entry name" value="DUF2806"/>
    <property type="match status" value="1"/>
</dbReference>
<protein>
    <recommendedName>
        <fullName evidence="3">DUF2806 domain-containing protein</fullName>
    </recommendedName>
</protein>
<keyword evidence="2" id="KW-1185">Reference proteome</keyword>
<gene>
    <name evidence="1" type="ORF">SAMN04488050_1272</name>
</gene>
<dbReference type="Proteomes" id="UP000199392">
    <property type="component" value="Unassembled WGS sequence"/>
</dbReference>
<organism evidence="1 2">
    <name type="scientific">Alloyangia pacifica</name>
    <dbReference type="NCBI Taxonomy" id="311180"/>
    <lineage>
        <taxon>Bacteria</taxon>
        <taxon>Pseudomonadati</taxon>
        <taxon>Pseudomonadota</taxon>
        <taxon>Alphaproteobacteria</taxon>
        <taxon>Rhodobacterales</taxon>
        <taxon>Roseobacteraceae</taxon>
        <taxon>Alloyangia</taxon>
    </lineage>
</organism>
<accession>A0A1I6WN46</accession>
<name>A0A1I6WN46_9RHOB</name>
<dbReference type="EMBL" id="FOZW01000027">
    <property type="protein sequence ID" value="SFT26944.1"/>
    <property type="molecule type" value="Genomic_DNA"/>
</dbReference>
<sequence>MYVAEDIHEAQKGSGRPLVKERVESCLKAIHGDKNSPFYQLSQEQLLFEFEDRFPKLRLSRGTLQNAKNGRNVQHRTAQALAALFGCSAAFLYGDSNDTGPQLVPADQFAQSIAPLSVEAFQSYVEKICDALMDFKEGESQGEDPENESDLNFNQLRKSRLQHTIENNLLSCDPNERNTIWQHLPKIYWEEEARARQIALRASHFLDPEESITKPTQDWLNLFRHYAPKAADHRIMTLWARVLSREIRNPGSISHKTLLTIPSITSRIAANLVRFSGGLFTIETVAESVDETRSRYLAYIRPQDDKGPNHYLRYFDLDYGKVLELDEYGLIALSHRALSIEPGTRFSYGPFVFFAKETFRVSVNTLTAVGEELFPLYETTPSFEYLKGVHRSFGSHVSAYRERANRPTS</sequence>
<dbReference type="InterPro" id="IPR021254">
    <property type="entry name" value="DUF2806"/>
</dbReference>
<reference evidence="2" key="1">
    <citation type="submission" date="2016-10" db="EMBL/GenBank/DDBJ databases">
        <authorList>
            <person name="Varghese N."/>
            <person name="Submissions S."/>
        </authorList>
    </citation>
    <scope>NUCLEOTIDE SEQUENCE [LARGE SCALE GENOMIC DNA]</scope>
    <source>
        <strain evidence="2">DSM 26894</strain>
    </source>
</reference>